<evidence type="ECO:0000313" key="1">
    <source>
        <dbReference type="EMBL" id="CCE87336.1"/>
    </source>
</evidence>
<dbReference type="Proteomes" id="UP000005222">
    <property type="component" value="Chromosome N"/>
</dbReference>
<dbReference type="AlphaFoldDB" id="G8Y077"/>
<dbReference type="EMBL" id="FO082046">
    <property type="protein sequence ID" value="CCE87336.1"/>
    <property type="molecule type" value="Genomic_DNA"/>
</dbReference>
<proteinExistence type="predicted"/>
<dbReference type="HOGENOM" id="CLU_1982384_0_0_1"/>
<organism evidence="1 2">
    <name type="scientific">Pichia sorbitophila (strain ATCC MYA-4447 / BCRC 22081 / CBS 7064 / NBRC 10061 / NRRL Y-12695)</name>
    <name type="common">Hybrid yeast</name>
    <dbReference type="NCBI Taxonomy" id="559304"/>
    <lineage>
        <taxon>Eukaryota</taxon>
        <taxon>Fungi</taxon>
        <taxon>Dikarya</taxon>
        <taxon>Ascomycota</taxon>
        <taxon>Saccharomycotina</taxon>
        <taxon>Pichiomycetes</taxon>
        <taxon>Debaryomycetaceae</taxon>
        <taxon>Millerozyma</taxon>
    </lineage>
</organism>
<accession>G8Y077</accession>
<name>G8Y077_PICSO</name>
<dbReference type="InParanoid" id="G8Y077"/>
<evidence type="ECO:0000313" key="2">
    <source>
        <dbReference type="Proteomes" id="UP000005222"/>
    </source>
</evidence>
<reference evidence="1 2" key="1">
    <citation type="journal article" date="2012" name="G3 (Bethesda)">
        <title>Pichia sorbitophila, an interspecies yeast hybrid reveals early steps of genome resolution following polyploidization.</title>
        <authorList>
            <person name="Leh Louis V."/>
            <person name="Despons L."/>
            <person name="Friedrich A."/>
            <person name="Martin T."/>
            <person name="Durrens P."/>
            <person name="Casaregola S."/>
            <person name="Neuveglise C."/>
            <person name="Fairhead C."/>
            <person name="Marck C."/>
            <person name="Cruz J.A."/>
            <person name="Straub M.L."/>
            <person name="Kugler V."/>
            <person name="Sacerdot C."/>
            <person name="Uzunov Z."/>
            <person name="Thierry A."/>
            <person name="Weiss S."/>
            <person name="Bleykasten C."/>
            <person name="De Montigny J."/>
            <person name="Jacques N."/>
            <person name="Jung P."/>
            <person name="Lemaire M."/>
            <person name="Mallet S."/>
            <person name="Morel G."/>
            <person name="Richard G.F."/>
            <person name="Sarkar A."/>
            <person name="Savel G."/>
            <person name="Schacherer J."/>
            <person name="Seret M.L."/>
            <person name="Talla E."/>
            <person name="Samson G."/>
            <person name="Jubin C."/>
            <person name="Poulain J."/>
            <person name="Vacherie B."/>
            <person name="Barbe V."/>
            <person name="Pelletier E."/>
            <person name="Sherman D.J."/>
            <person name="Westhof E."/>
            <person name="Weissenbach J."/>
            <person name="Baret P.V."/>
            <person name="Wincker P."/>
            <person name="Gaillardin C."/>
            <person name="Dujon B."/>
            <person name="Souciet J.L."/>
        </authorList>
    </citation>
    <scope>NUCLEOTIDE SEQUENCE [LARGE SCALE GENOMIC DNA]</scope>
    <source>
        <strain evidence="2">ATCC MYA-4447 / BCRC 22081 / CBS 7064 / NBRC 10061 / NRRL Y-12695</strain>
    </source>
</reference>
<gene>
    <name evidence="1" type="primary">Piso0_005885</name>
    <name evidence="1" type="ORF">GNLVRS01_PISO0N24697g</name>
</gene>
<keyword evidence="2" id="KW-1185">Reference proteome</keyword>
<protein>
    <submittedName>
        <fullName evidence="1">Piso0_005885 protein</fullName>
    </submittedName>
</protein>
<dbReference type="OrthoDB" id="9995210at2759"/>
<sequence length="126" mass="14319">MSYQKLVQISRSRRASGQTFYIVNAPIHLFVVEYIVQRCKIQHNTPSHRTSSGPGEWACQIKKSMINEASRTQFVSIRLFDASTEATRAITYTKSEQPAYQCRSIVIFSTVLVKLATTHTIRSSSF</sequence>